<comment type="similarity">
    <text evidence="2">Belongs to the serine/threonine dehydratase family.</text>
</comment>
<gene>
    <name evidence="8" type="ORF">AACH06_03710</name>
</gene>
<evidence type="ECO:0000256" key="3">
    <source>
        <dbReference type="ARBA" id="ARBA00012093"/>
    </source>
</evidence>
<dbReference type="InterPro" id="IPR001926">
    <property type="entry name" value="TrpB-like_PALP"/>
</dbReference>
<evidence type="ECO:0000256" key="6">
    <source>
        <dbReference type="ARBA" id="ARBA00049406"/>
    </source>
</evidence>
<sequence>MAPLHLNTPLVESAPLSRLAGRRVWLKLDALQPSGSFKIRGVGRACQTYLERGARGFVSSSGGNAGLAVAYAGRCLGVPVRVVVPKTSTARARELLAAEGAEVTVHGDSWVEANALAQSLVGPNDAFVHPFDDPLLWPGHATLIDEVAASGLRPGAVLLSVGGGGLFSGVVEGLARNGMADVPVFAVETDGAASLQASLKAGQLVSLEAITSIATSLGAKQVCRQAFELARSHPVTGLVVSDADAVRACVRLMDDHRLVVEPACGAALAPLHRGEPALASVEGDLLVIVCGGATATAAQLLAWSESLR</sequence>
<accession>A0ABU9BIX3</accession>
<dbReference type="PANTHER" id="PTHR48078:SF2">
    <property type="entry name" value="CATABOLIC L-SERINE_THREONINE DEHYDRATASE"/>
    <property type="match status" value="1"/>
</dbReference>
<dbReference type="EMBL" id="JBBUTG010000002">
    <property type="protein sequence ID" value="MEK8029918.1"/>
    <property type="molecule type" value="Genomic_DNA"/>
</dbReference>
<name>A0ABU9BIX3_9BURK</name>
<comment type="caution">
    <text evidence="8">The sequence shown here is derived from an EMBL/GenBank/DDBJ whole genome shotgun (WGS) entry which is preliminary data.</text>
</comment>
<evidence type="ECO:0000256" key="1">
    <source>
        <dbReference type="ARBA" id="ARBA00001933"/>
    </source>
</evidence>
<reference evidence="8 9" key="1">
    <citation type="submission" date="2024-04" db="EMBL/GenBank/DDBJ databases">
        <title>Novel species of the genus Ideonella isolated from streams.</title>
        <authorList>
            <person name="Lu H."/>
        </authorList>
    </citation>
    <scope>NUCLEOTIDE SEQUENCE [LARGE SCALE GENOMIC DNA]</scope>
    <source>
        <strain evidence="8 9">DXS29W</strain>
    </source>
</reference>
<keyword evidence="4" id="KW-0663">Pyridoxal phosphate</keyword>
<dbReference type="PANTHER" id="PTHR48078">
    <property type="entry name" value="THREONINE DEHYDRATASE, MITOCHONDRIAL-RELATED"/>
    <property type="match status" value="1"/>
</dbReference>
<dbReference type="Pfam" id="PF00291">
    <property type="entry name" value="PALP"/>
    <property type="match status" value="1"/>
</dbReference>
<comment type="cofactor">
    <cofactor evidence="1">
        <name>pyridoxal 5'-phosphate</name>
        <dbReference type="ChEBI" id="CHEBI:597326"/>
    </cofactor>
</comment>
<protein>
    <recommendedName>
        <fullName evidence="3">L-serine ammonia-lyase</fullName>
        <ecNumber evidence="3">4.3.1.17</ecNumber>
    </recommendedName>
</protein>
<feature type="domain" description="Tryptophan synthase beta chain-like PALP" evidence="7">
    <location>
        <begin position="4"/>
        <end position="291"/>
    </location>
</feature>
<dbReference type="SUPFAM" id="SSF53686">
    <property type="entry name" value="Tryptophan synthase beta subunit-like PLP-dependent enzymes"/>
    <property type="match status" value="1"/>
</dbReference>
<keyword evidence="9" id="KW-1185">Reference proteome</keyword>
<evidence type="ECO:0000256" key="4">
    <source>
        <dbReference type="ARBA" id="ARBA00022898"/>
    </source>
</evidence>
<dbReference type="Proteomes" id="UP001371218">
    <property type="component" value="Unassembled WGS sequence"/>
</dbReference>
<dbReference type="Gene3D" id="3.40.50.1100">
    <property type="match status" value="2"/>
</dbReference>
<dbReference type="InterPro" id="IPR050147">
    <property type="entry name" value="Ser/Thr_Dehydratase"/>
</dbReference>
<comment type="catalytic activity">
    <reaction evidence="6">
        <text>L-serine = pyruvate + NH4(+)</text>
        <dbReference type="Rhea" id="RHEA:19169"/>
        <dbReference type="ChEBI" id="CHEBI:15361"/>
        <dbReference type="ChEBI" id="CHEBI:28938"/>
        <dbReference type="ChEBI" id="CHEBI:33384"/>
        <dbReference type="EC" id="4.3.1.17"/>
    </reaction>
</comment>
<dbReference type="InterPro" id="IPR036052">
    <property type="entry name" value="TrpB-like_PALP_sf"/>
</dbReference>
<keyword evidence="5" id="KW-0456">Lyase</keyword>
<evidence type="ECO:0000256" key="5">
    <source>
        <dbReference type="ARBA" id="ARBA00023239"/>
    </source>
</evidence>
<proteinExistence type="inferred from homology"/>
<evidence type="ECO:0000259" key="7">
    <source>
        <dbReference type="Pfam" id="PF00291"/>
    </source>
</evidence>
<organism evidence="8 9">
    <name type="scientific">Ideonella lacteola</name>
    <dbReference type="NCBI Taxonomy" id="2984193"/>
    <lineage>
        <taxon>Bacteria</taxon>
        <taxon>Pseudomonadati</taxon>
        <taxon>Pseudomonadota</taxon>
        <taxon>Betaproteobacteria</taxon>
        <taxon>Burkholderiales</taxon>
        <taxon>Sphaerotilaceae</taxon>
        <taxon>Ideonella</taxon>
    </lineage>
</organism>
<evidence type="ECO:0000313" key="9">
    <source>
        <dbReference type="Proteomes" id="UP001371218"/>
    </source>
</evidence>
<dbReference type="RefSeq" id="WP_341424277.1">
    <property type="nucleotide sequence ID" value="NZ_JBBUTG010000002.1"/>
</dbReference>
<dbReference type="InterPro" id="IPR000634">
    <property type="entry name" value="Ser/Thr_deHydtase_PyrdxlP-BS"/>
</dbReference>
<dbReference type="PROSITE" id="PS00165">
    <property type="entry name" value="DEHYDRATASE_SER_THR"/>
    <property type="match status" value="1"/>
</dbReference>
<evidence type="ECO:0000256" key="2">
    <source>
        <dbReference type="ARBA" id="ARBA00010869"/>
    </source>
</evidence>
<dbReference type="EC" id="4.3.1.17" evidence="3"/>
<evidence type="ECO:0000313" key="8">
    <source>
        <dbReference type="EMBL" id="MEK8029918.1"/>
    </source>
</evidence>